<dbReference type="EMBL" id="CP059572">
    <property type="protein sequence ID" value="QXJ25843.1"/>
    <property type="molecule type" value="Genomic_DNA"/>
</dbReference>
<dbReference type="Gene3D" id="1.10.1660.10">
    <property type="match status" value="1"/>
</dbReference>
<gene>
    <name evidence="2" type="ORF">AGRA3207_007404</name>
</gene>
<proteinExistence type="predicted"/>
<organism evidence="2 3">
    <name type="scientific">Actinomadura graeca</name>
    <dbReference type="NCBI Taxonomy" id="2750812"/>
    <lineage>
        <taxon>Bacteria</taxon>
        <taxon>Bacillati</taxon>
        <taxon>Actinomycetota</taxon>
        <taxon>Actinomycetes</taxon>
        <taxon>Streptosporangiales</taxon>
        <taxon>Thermomonosporaceae</taxon>
        <taxon>Actinomadura</taxon>
    </lineage>
</organism>
<name>A0ABX8R4T8_9ACTN</name>
<evidence type="ECO:0000313" key="2">
    <source>
        <dbReference type="EMBL" id="QXJ25843.1"/>
    </source>
</evidence>
<accession>A0ABX8R4T8</accession>
<protein>
    <recommendedName>
        <fullName evidence="4">MerR family transcriptional regulator</fullName>
    </recommendedName>
</protein>
<dbReference type="SUPFAM" id="SSF46955">
    <property type="entry name" value="Putative DNA-binding domain"/>
    <property type="match status" value="1"/>
</dbReference>
<feature type="region of interest" description="Disordered" evidence="1">
    <location>
        <begin position="1"/>
        <end position="20"/>
    </location>
</feature>
<dbReference type="InterPro" id="IPR009061">
    <property type="entry name" value="DNA-bd_dom_put_sf"/>
</dbReference>
<dbReference type="Proteomes" id="UP001049518">
    <property type="component" value="Chromosome"/>
</dbReference>
<dbReference type="RefSeq" id="WP_231332052.1">
    <property type="nucleotide sequence ID" value="NZ_CP059572.1"/>
</dbReference>
<evidence type="ECO:0008006" key="4">
    <source>
        <dbReference type="Google" id="ProtNLM"/>
    </source>
</evidence>
<reference evidence="2" key="1">
    <citation type="submission" date="2020-07" db="EMBL/GenBank/DDBJ databases">
        <authorList>
            <person name="Tarantini F.S."/>
            <person name="Hong K.W."/>
            <person name="Chan K.G."/>
        </authorList>
    </citation>
    <scope>NUCLEOTIDE SEQUENCE</scope>
    <source>
        <strain evidence="2">32-07</strain>
    </source>
</reference>
<evidence type="ECO:0000313" key="3">
    <source>
        <dbReference type="Proteomes" id="UP001049518"/>
    </source>
</evidence>
<keyword evidence="3" id="KW-1185">Reference proteome</keyword>
<evidence type="ECO:0000256" key="1">
    <source>
        <dbReference type="SAM" id="MobiDB-lite"/>
    </source>
</evidence>
<sequence>MTATPGPAGTRTEPAPAHPGEPDGTPCAICGAPIPAQATRCVLAWGWVAVLHCTSGGFWHYPRQSALLAGVSTAHLRNWAQHGLITALHSPPATRRYYEPELHALAKIVRAQELAALPHTAGRRLLAEHLGLP</sequence>